<dbReference type="KEGG" id="mmes:MMSR116_24315"/>
<evidence type="ECO:0000313" key="3">
    <source>
        <dbReference type="EMBL" id="QGY06324.1"/>
    </source>
</evidence>
<feature type="domain" description="Transposase IS116/IS110/IS902 C-terminal" evidence="2">
    <location>
        <begin position="26"/>
        <end position="89"/>
    </location>
</feature>
<protein>
    <submittedName>
        <fullName evidence="3">IS110 family transposase</fullName>
    </submittedName>
</protein>
<feature type="compositionally biased region" description="Polar residues" evidence="1">
    <location>
        <begin position="13"/>
        <end position="23"/>
    </location>
</feature>
<sequence length="135" mass="13986">MGSSAISWPGTARTITPDASPTSRGGGGFLGATALAAAVTGPSHSCSERQCAAWPGLTPLDKSSSGEERLGRNSKGGDQYPRRLLVTGSEGLREARSVQKSAAVATVSMSSRRRSYGKDNLMVSPSNTAILFDIK</sequence>
<dbReference type="AlphaFoldDB" id="A0A6B9G4C0"/>
<dbReference type="Proteomes" id="UP000012488">
    <property type="component" value="Chromosome"/>
</dbReference>
<evidence type="ECO:0000256" key="1">
    <source>
        <dbReference type="SAM" id="MobiDB-lite"/>
    </source>
</evidence>
<dbReference type="EMBL" id="CP043538">
    <property type="protein sequence ID" value="QGY06324.1"/>
    <property type="molecule type" value="Genomic_DNA"/>
</dbReference>
<dbReference type="GO" id="GO:0004803">
    <property type="term" value="F:transposase activity"/>
    <property type="evidence" value="ECO:0007669"/>
    <property type="project" value="InterPro"/>
</dbReference>
<feature type="region of interest" description="Disordered" evidence="1">
    <location>
        <begin position="55"/>
        <end position="82"/>
    </location>
</feature>
<accession>A0A6B9G4C0</accession>
<organism evidence="3 4">
    <name type="scientific">Methylobacterium mesophilicum SR1.6/6</name>
    <dbReference type="NCBI Taxonomy" id="908290"/>
    <lineage>
        <taxon>Bacteria</taxon>
        <taxon>Pseudomonadati</taxon>
        <taxon>Pseudomonadota</taxon>
        <taxon>Alphaproteobacteria</taxon>
        <taxon>Hyphomicrobiales</taxon>
        <taxon>Methylobacteriaceae</taxon>
        <taxon>Methylobacterium</taxon>
    </lineage>
</organism>
<proteinExistence type="predicted"/>
<dbReference type="GO" id="GO:0006313">
    <property type="term" value="P:DNA transposition"/>
    <property type="evidence" value="ECO:0007669"/>
    <property type="project" value="InterPro"/>
</dbReference>
<evidence type="ECO:0000313" key="4">
    <source>
        <dbReference type="Proteomes" id="UP000012488"/>
    </source>
</evidence>
<dbReference type="InterPro" id="IPR003346">
    <property type="entry name" value="Transposase_20"/>
</dbReference>
<evidence type="ECO:0000259" key="2">
    <source>
        <dbReference type="Pfam" id="PF02371"/>
    </source>
</evidence>
<dbReference type="GO" id="GO:0003677">
    <property type="term" value="F:DNA binding"/>
    <property type="evidence" value="ECO:0007669"/>
    <property type="project" value="InterPro"/>
</dbReference>
<feature type="region of interest" description="Disordered" evidence="1">
    <location>
        <begin position="1"/>
        <end position="27"/>
    </location>
</feature>
<reference evidence="3 4" key="2">
    <citation type="journal article" date="2013" name="Genome Announc.">
        <title>Draft Genome Sequence of Methylobacterium mesophilicum Strain SR1.6/6, Isolated from Citrus sinensis.</title>
        <authorList>
            <person name="Marinho Almeida D."/>
            <person name="Dini-Andreote F."/>
            <person name="Camargo Neves A.A."/>
            <person name="Juca Ramos R.T."/>
            <person name="Andreote F.D."/>
            <person name="Carneiro A.R."/>
            <person name="Oliveira de Souza Lima A."/>
            <person name="Caracciolo Gomes de Sa P.H."/>
            <person name="Ribeiro Barbosa M.S."/>
            <person name="Araujo W.L."/>
            <person name="Silva A."/>
        </authorList>
    </citation>
    <scope>NUCLEOTIDE SEQUENCE [LARGE SCALE GENOMIC DNA]</scope>
    <source>
        <strain evidence="3 4">SR1.6/6</strain>
    </source>
</reference>
<dbReference type="Pfam" id="PF02371">
    <property type="entry name" value="Transposase_20"/>
    <property type="match status" value="1"/>
</dbReference>
<reference evidence="3 4" key="1">
    <citation type="journal article" date="2012" name="Genet. Mol. Biol.">
        <title>Analysis of 16S rRNA and mxaF genes revealing insights into Methylobacterium niche-specific plant association.</title>
        <authorList>
            <person name="Dourado M.N."/>
            <person name="Andreote F.D."/>
            <person name="Dini-Andreote F."/>
            <person name="Conti R."/>
            <person name="Araujo J.M."/>
            <person name="Araujo W.L."/>
        </authorList>
    </citation>
    <scope>NUCLEOTIDE SEQUENCE [LARGE SCALE GENOMIC DNA]</scope>
    <source>
        <strain evidence="3 4">SR1.6/6</strain>
    </source>
</reference>
<name>A0A6B9G4C0_9HYPH</name>
<dbReference type="OrthoDB" id="5289737at2"/>
<gene>
    <name evidence="3" type="ORF">MMSR116_24315</name>
</gene>